<proteinExistence type="predicted"/>
<evidence type="ECO:0000313" key="1">
    <source>
        <dbReference type="EMBL" id="MBB6208785.1"/>
    </source>
</evidence>
<organism evidence="1 2">
    <name type="scientific">Novispirillum itersonii</name>
    <name type="common">Aquaspirillum itersonii</name>
    <dbReference type="NCBI Taxonomy" id="189"/>
    <lineage>
        <taxon>Bacteria</taxon>
        <taxon>Pseudomonadati</taxon>
        <taxon>Pseudomonadota</taxon>
        <taxon>Alphaproteobacteria</taxon>
        <taxon>Rhodospirillales</taxon>
        <taxon>Novispirillaceae</taxon>
        <taxon>Novispirillum</taxon>
    </lineage>
</organism>
<sequence length="130" mass="14269">MTPTAEVTEALTLLKGAGTWHEFRRSLEERGLDKALHPDDMLDLMAAWNTRRATALTEAALTQELEFWAGGGTFDQHLEGWQAVSPAALVAEAERRGWFTRRMASGAVVNPPVGKPLMIRSLDVMVAPPT</sequence>
<gene>
    <name evidence="1" type="ORF">FHS48_000166</name>
</gene>
<comment type="caution">
    <text evidence="1">The sequence shown here is derived from an EMBL/GenBank/DDBJ whole genome shotgun (WGS) entry which is preliminary data.</text>
</comment>
<name>A0A7X0DKB6_NOVIT</name>
<keyword evidence="2" id="KW-1185">Reference proteome</keyword>
<dbReference type="RefSeq" id="WP_184260153.1">
    <property type="nucleotide sequence ID" value="NZ_JACIIX010000001.1"/>
</dbReference>
<evidence type="ECO:0000313" key="2">
    <source>
        <dbReference type="Proteomes" id="UP000544872"/>
    </source>
</evidence>
<dbReference type="EMBL" id="JACIIX010000001">
    <property type="protein sequence ID" value="MBB6208785.1"/>
    <property type="molecule type" value="Genomic_DNA"/>
</dbReference>
<reference evidence="1 2" key="1">
    <citation type="submission" date="2020-08" db="EMBL/GenBank/DDBJ databases">
        <title>Genomic Encyclopedia of Type Strains, Phase IV (KMG-IV): sequencing the most valuable type-strain genomes for metagenomic binning, comparative biology and taxonomic classification.</title>
        <authorList>
            <person name="Goeker M."/>
        </authorList>
    </citation>
    <scope>NUCLEOTIDE SEQUENCE [LARGE SCALE GENOMIC DNA]</scope>
    <source>
        <strain evidence="1 2">DSM 11590</strain>
    </source>
</reference>
<dbReference type="Proteomes" id="UP000544872">
    <property type="component" value="Unassembled WGS sequence"/>
</dbReference>
<protein>
    <submittedName>
        <fullName evidence="1">Uncharacterized protein</fullName>
    </submittedName>
</protein>
<accession>A0A7X0DKB6</accession>
<dbReference type="AlphaFoldDB" id="A0A7X0DKB6"/>